<evidence type="ECO:0000313" key="2">
    <source>
        <dbReference type="EMBL" id="MDZ5472129.1"/>
    </source>
</evidence>
<dbReference type="RefSeq" id="WP_322446428.1">
    <property type="nucleotide sequence ID" value="NZ_JAXOFX010000005.1"/>
</dbReference>
<keyword evidence="3" id="KW-1185">Reference proteome</keyword>
<reference evidence="2 3" key="1">
    <citation type="submission" date="2023-11" db="EMBL/GenBank/DDBJ databases">
        <title>Bacillus jintuensis, isolated from a mudflat on the Beibu Gulf coast.</title>
        <authorList>
            <person name="Li M."/>
        </authorList>
    </citation>
    <scope>NUCLEOTIDE SEQUENCE [LARGE SCALE GENOMIC DNA]</scope>
    <source>
        <strain evidence="2 3">31A1R</strain>
    </source>
</reference>
<proteinExistence type="predicted"/>
<feature type="compositionally biased region" description="Basic and acidic residues" evidence="1">
    <location>
        <begin position="76"/>
        <end position="99"/>
    </location>
</feature>
<evidence type="ECO:0000313" key="3">
    <source>
        <dbReference type="Proteomes" id="UP001290455"/>
    </source>
</evidence>
<feature type="region of interest" description="Disordered" evidence="1">
    <location>
        <begin position="1"/>
        <end position="45"/>
    </location>
</feature>
<dbReference type="Proteomes" id="UP001290455">
    <property type="component" value="Unassembled WGS sequence"/>
</dbReference>
<dbReference type="EMBL" id="JAXOFX010000005">
    <property type="protein sequence ID" value="MDZ5472129.1"/>
    <property type="molecule type" value="Genomic_DNA"/>
</dbReference>
<sequence>MSEDKEVYTDFTNVETQRKFLVPEQTPEGPYGAPRGKDTPVQGKTPWLEGQQYYSAFTYENRTLHQNMPRQMEGSHPTHDDPNKETEPPYDHGQTADDK</sequence>
<protein>
    <submittedName>
        <fullName evidence="2">Cytosolic protein</fullName>
    </submittedName>
</protein>
<evidence type="ECO:0000256" key="1">
    <source>
        <dbReference type="SAM" id="MobiDB-lite"/>
    </source>
</evidence>
<gene>
    <name evidence="2" type="ORF">SM124_10255</name>
</gene>
<accession>A0ABU5IY83</accession>
<name>A0ABU5IY83_9BACI</name>
<feature type="region of interest" description="Disordered" evidence="1">
    <location>
        <begin position="64"/>
        <end position="99"/>
    </location>
</feature>
<organism evidence="2 3">
    <name type="scientific">Robertmurraya mangrovi</name>
    <dbReference type="NCBI Taxonomy" id="3098077"/>
    <lineage>
        <taxon>Bacteria</taxon>
        <taxon>Bacillati</taxon>
        <taxon>Bacillota</taxon>
        <taxon>Bacilli</taxon>
        <taxon>Bacillales</taxon>
        <taxon>Bacillaceae</taxon>
        <taxon>Robertmurraya</taxon>
    </lineage>
</organism>
<comment type="caution">
    <text evidence="2">The sequence shown here is derived from an EMBL/GenBank/DDBJ whole genome shotgun (WGS) entry which is preliminary data.</text>
</comment>